<dbReference type="EMBL" id="LGLV01000006">
    <property type="protein sequence ID" value="OBZ95634.1"/>
    <property type="molecule type" value="Genomic_DNA"/>
</dbReference>
<dbReference type="STRING" id="1612624.ADU59_09630"/>
<dbReference type="InterPro" id="IPR000120">
    <property type="entry name" value="Amidase"/>
</dbReference>
<name>A0A1C7P7E2_9HYPH</name>
<keyword evidence="4" id="KW-1185">Reference proteome</keyword>
<accession>A0A1C7P7E2</accession>
<evidence type="ECO:0000313" key="4">
    <source>
        <dbReference type="Proteomes" id="UP000093111"/>
    </source>
</evidence>
<dbReference type="PATRIC" id="fig|1612624.7.peg.3467"/>
<dbReference type="GO" id="GO:0016787">
    <property type="term" value="F:hydrolase activity"/>
    <property type="evidence" value="ECO:0007669"/>
    <property type="project" value="UniProtKB-KW"/>
</dbReference>
<dbReference type="InterPro" id="IPR036928">
    <property type="entry name" value="AS_sf"/>
</dbReference>
<keyword evidence="3" id="KW-0378">Hydrolase</keyword>
<organism evidence="3 4">
    <name type="scientific">Pararhizobium polonicum</name>
    <dbReference type="NCBI Taxonomy" id="1612624"/>
    <lineage>
        <taxon>Bacteria</taxon>
        <taxon>Pseudomonadati</taxon>
        <taxon>Pseudomonadota</taxon>
        <taxon>Alphaproteobacteria</taxon>
        <taxon>Hyphomicrobiales</taxon>
        <taxon>Rhizobiaceae</taxon>
        <taxon>Rhizobium/Agrobacterium group</taxon>
        <taxon>Pararhizobium</taxon>
    </lineage>
</organism>
<dbReference type="Gene3D" id="3.90.1300.10">
    <property type="entry name" value="Amidase signature (AS) domain"/>
    <property type="match status" value="1"/>
</dbReference>
<evidence type="ECO:0000259" key="2">
    <source>
        <dbReference type="Pfam" id="PF01425"/>
    </source>
</evidence>
<gene>
    <name evidence="3" type="ORF">ADU59_09630</name>
</gene>
<evidence type="ECO:0000313" key="3">
    <source>
        <dbReference type="EMBL" id="OBZ95634.1"/>
    </source>
</evidence>
<dbReference type="InterPro" id="IPR023631">
    <property type="entry name" value="Amidase_dom"/>
</dbReference>
<feature type="domain" description="Amidase" evidence="2">
    <location>
        <begin position="30"/>
        <end position="440"/>
    </location>
</feature>
<comment type="similarity">
    <text evidence="1">Belongs to the amidase family.</text>
</comment>
<sequence>MDEDNLDAFGMAELVRRREVAPDYFVRQTQARIAALNPILNAVVHEFEMVMPEALDGLFAGVPLLLKDTGVAVKGVPLTSGSRLHAEVISPADSTLGTRLRQAGFVFAGRTNTPELALSFTTEGRFHGPARNPWDLSRTPGGSSGGAAAVVAAGIVPMSQCSDGAGSIRVPAAHCGVFGMKPSRLRNPSGPALAEGIAGMSTPHAISRSVRDNAMMLDATHGADIGDPWASPPVEGSFLDAVSRPPRALRIGMEVTGNADCRAAVEAAARLCESLGHHVELAAPQYDREAIKNVWFTISAVSVSRGVRGLAAARGIESPLAMLEPVNAEWVRKGDEISGTDYLGAVSALHQSSRAMGRYFSDYDIYLSPTTAEVAPKLGWLSGEGMSVDAFFERFWAHAPLTAVFNASGCPAMSVPLHWTETGLPVGVQFGAAYGAEALLFSLAGQLEMASPWARRRPQINEVKR</sequence>
<evidence type="ECO:0000256" key="1">
    <source>
        <dbReference type="ARBA" id="ARBA00009199"/>
    </source>
</evidence>
<dbReference type="Proteomes" id="UP000093111">
    <property type="component" value="Unassembled WGS sequence"/>
</dbReference>
<dbReference type="AlphaFoldDB" id="A0A1C7P7E2"/>
<protein>
    <submittedName>
        <fullName evidence="3">6-aminohexanoate hydrolase</fullName>
    </submittedName>
</protein>
<dbReference type="PANTHER" id="PTHR11895">
    <property type="entry name" value="TRANSAMIDASE"/>
    <property type="match status" value="1"/>
</dbReference>
<proteinExistence type="inferred from homology"/>
<reference evidence="3 4" key="1">
    <citation type="journal article" date="2016" name="Syst. Appl. Microbiol.">
        <title>Pararhizobium polonicum sp. nov. isolated from tumors on stone fruit rootstocks.</title>
        <authorList>
            <person name="Pulawska J."/>
            <person name="Kuzmanovic N."/>
            <person name="Willems A."/>
            <person name="Pothier J.F."/>
        </authorList>
    </citation>
    <scope>NUCLEOTIDE SEQUENCE [LARGE SCALE GENOMIC DNA]</scope>
    <source>
        <strain evidence="3 4">F5.1</strain>
    </source>
</reference>
<dbReference type="PANTHER" id="PTHR11895:SF7">
    <property type="entry name" value="GLUTAMYL-TRNA(GLN) AMIDOTRANSFERASE SUBUNIT A, MITOCHONDRIAL"/>
    <property type="match status" value="1"/>
</dbReference>
<dbReference type="OrthoDB" id="9777859at2"/>
<dbReference type="SUPFAM" id="SSF75304">
    <property type="entry name" value="Amidase signature (AS) enzymes"/>
    <property type="match status" value="1"/>
</dbReference>
<dbReference type="RefSeq" id="WP_068953879.1">
    <property type="nucleotide sequence ID" value="NZ_LGLV01000006.1"/>
</dbReference>
<comment type="caution">
    <text evidence="3">The sequence shown here is derived from an EMBL/GenBank/DDBJ whole genome shotgun (WGS) entry which is preliminary data.</text>
</comment>
<dbReference type="Pfam" id="PF01425">
    <property type="entry name" value="Amidase"/>
    <property type="match status" value="1"/>
</dbReference>